<dbReference type="OrthoDB" id="7273451at2"/>
<accession>A0A1I7C6K1</accession>
<evidence type="ECO:0000313" key="1">
    <source>
        <dbReference type="EMBL" id="SFT95039.1"/>
    </source>
</evidence>
<name>A0A1I7C6K1_9GAMM</name>
<evidence type="ECO:0000313" key="2">
    <source>
        <dbReference type="Proteomes" id="UP000199594"/>
    </source>
</evidence>
<reference evidence="1 2" key="1">
    <citation type="submission" date="2016-10" db="EMBL/GenBank/DDBJ databases">
        <authorList>
            <person name="de Groot N.N."/>
        </authorList>
    </citation>
    <scope>NUCLEOTIDE SEQUENCE [LARGE SCALE GENOMIC DNA]</scope>
    <source>
        <strain evidence="1 2">CGMCC 1.6493</strain>
    </source>
</reference>
<sequence length="293" mass="31327">MTASHDHDVFSAAWLSLREGLDARSRSHRLTGLAADWLSERDAPHGIVDLGSGSGSNQRFLAARLPGPQRWRLVDHDAELLAHARRRGALLRDGAGQALTLETACRGLFPVDRELLADVDLVVASALIDLMPKHWLALLAGACASGGQALLITLSVDGDWAFIDRRGERVEAGEDIAVRTLFQAHQLRDKGLGPALGGEAPAVLASLLTAAGFRVESAATPWHLTPGDASQRSLAEALITGWHDAALEEAPTQALRLGDWRDRRLADIQAGELGLTVGHRDLFAWPASSAGRA</sequence>
<dbReference type="Proteomes" id="UP000199594">
    <property type="component" value="Unassembled WGS sequence"/>
</dbReference>
<evidence type="ECO:0008006" key="3">
    <source>
        <dbReference type="Google" id="ProtNLM"/>
    </source>
</evidence>
<protein>
    <recommendedName>
        <fullName evidence="3">Methyltransferase domain-containing protein</fullName>
    </recommendedName>
</protein>
<dbReference type="SUPFAM" id="SSF53335">
    <property type="entry name" value="S-adenosyl-L-methionine-dependent methyltransferases"/>
    <property type="match status" value="1"/>
</dbReference>
<dbReference type="RefSeq" id="WP_089851376.1">
    <property type="nucleotide sequence ID" value="NZ_FPAQ01000037.1"/>
</dbReference>
<organism evidence="1 2">
    <name type="scientific">Halomonas saccharevitans</name>
    <dbReference type="NCBI Taxonomy" id="416872"/>
    <lineage>
        <taxon>Bacteria</taxon>
        <taxon>Pseudomonadati</taxon>
        <taxon>Pseudomonadota</taxon>
        <taxon>Gammaproteobacteria</taxon>
        <taxon>Oceanospirillales</taxon>
        <taxon>Halomonadaceae</taxon>
        <taxon>Halomonas</taxon>
    </lineage>
</organism>
<dbReference type="EMBL" id="FPAQ01000037">
    <property type="protein sequence ID" value="SFT95039.1"/>
    <property type="molecule type" value="Genomic_DNA"/>
</dbReference>
<dbReference type="InterPro" id="IPR029063">
    <property type="entry name" value="SAM-dependent_MTases_sf"/>
</dbReference>
<proteinExistence type="predicted"/>
<gene>
    <name evidence="1" type="ORF">SAMN04487956_1377</name>
</gene>
<dbReference type="AlphaFoldDB" id="A0A1I7C6K1"/>
<dbReference type="Gene3D" id="3.40.50.150">
    <property type="entry name" value="Vaccinia Virus protein VP39"/>
    <property type="match status" value="1"/>
</dbReference>